<dbReference type="Gene3D" id="3.60.110.10">
    <property type="entry name" value="Carbon-nitrogen hydrolase"/>
    <property type="match status" value="1"/>
</dbReference>
<evidence type="ECO:0000256" key="2">
    <source>
        <dbReference type="ARBA" id="ARBA00022475"/>
    </source>
</evidence>
<keyword evidence="10" id="KW-1185">Reference proteome</keyword>
<sequence>MRLATGICFEVAYADLIREGVLDGAEVIVIPTNNASFGRTPESTQQLAMSRFRAVEHGRSTSRSPPWASAP</sequence>
<reference evidence="9 10" key="1">
    <citation type="submission" date="2014-01" db="EMBL/GenBank/DDBJ databases">
        <title>Actinotalea ferrariae CF5-4.</title>
        <authorList>
            <person name="Chen F."/>
            <person name="Li Y."/>
            <person name="Wang G."/>
        </authorList>
    </citation>
    <scope>NUCLEOTIDE SEQUENCE [LARGE SCALE GENOMIC DNA]</scope>
    <source>
        <strain evidence="9 10">CF5-4</strain>
    </source>
</reference>
<proteinExistence type="predicted"/>
<protein>
    <recommendedName>
        <fullName evidence="8">CN hydrolase domain-containing protein</fullName>
    </recommendedName>
</protein>
<evidence type="ECO:0000313" key="9">
    <source>
        <dbReference type="EMBL" id="EYR64859.1"/>
    </source>
</evidence>
<dbReference type="OrthoDB" id="9804277at2"/>
<evidence type="ECO:0000313" key="10">
    <source>
        <dbReference type="Proteomes" id="UP000019753"/>
    </source>
</evidence>
<dbReference type="Proteomes" id="UP000019753">
    <property type="component" value="Unassembled WGS sequence"/>
</dbReference>
<dbReference type="RefSeq" id="WP_034222112.1">
    <property type="nucleotide sequence ID" value="NZ_AXCW01000014.1"/>
</dbReference>
<evidence type="ECO:0000256" key="7">
    <source>
        <dbReference type="ARBA" id="ARBA00023315"/>
    </source>
</evidence>
<keyword evidence="4" id="KW-0812">Transmembrane</keyword>
<dbReference type="PANTHER" id="PTHR38686">
    <property type="entry name" value="APOLIPOPROTEIN N-ACYLTRANSFERASE"/>
    <property type="match status" value="1"/>
</dbReference>
<comment type="subcellular location">
    <subcellularLocation>
        <location evidence="1">Cell membrane</location>
        <topology evidence="1">Multi-pass membrane protein</topology>
    </subcellularLocation>
</comment>
<comment type="caution">
    <text evidence="9">The sequence shown here is derived from an EMBL/GenBank/DDBJ whole genome shotgun (WGS) entry which is preliminary data.</text>
</comment>
<keyword evidence="6" id="KW-0472">Membrane</keyword>
<dbReference type="GO" id="GO:0042158">
    <property type="term" value="P:lipoprotein biosynthetic process"/>
    <property type="evidence" value="ECO:0007669"/>
    <property type="project" value="InterPro"/>
</dbReference>
<keyword evidence="5" id="KW-1133">Transmembrane helix</keyword>
<dbReference type="EMBL" id="AXCW01000014">
    <property type="protein sequence ID" value="EYR64859.1"/>
    <property type="molecule type" value="Genomic_DNA"/>
</dbReference>
<dbReference type="GO" id="GO:0016410">
    <property type="term" value="F:N-acyltransferase activity"/>
    <property type="evidence" value="ECO:0007669"/>
    <property type="project" value="InterPro"/>
</dbReference>
<evidence type="ECO:0000256" key="1">
    <source>
        <dbReference type="ARBA" id="ARBA00004651"/>
    </source>
</evidence>
<name>A0A021VUM0_9CELL</name>
<dbReference type="PANTHER" id="PTHR38686:SF1">
    <property type="entry name" value="APOLIPOPROTEIN N-ACYLTRANSFERASE"/>
    <property type="match status" value="1"/>
</dbReference>
<keyword evidence="7" id="KW-0012">Acyltransferase</keyword>
<dbReference type="SUPFAM" id="SSF56317">
    <property type="entry name" value="Carbon-nitrogen hydrolase"/>
    <property type="match status" value="1"/>
</dbReference>
<keyword evidence="3" id="KW-0808">Transferase</keyword>
<accession>A0A021VUM0</accession>
<organism evidence="9 10">
    <name type="scientific">Actinotalea ferrariae CF5-4</name>
    <dbReference type="NCBI Taxonomy" id="948458"/>
    <lineage>
        <taxon>Bacteria</taxon>
        <taxon>Bacillati</taxon>
        <taxon>Actinomycetota</taxon>
        <taxon>Actinomycetes</taxon>
        <taxon>Micrococcales</taxon>
        <taxon>Cellulomonadaceae</taxon>
        <taxon>Actinotalea</taxon>
    </lineage>
</organism>
<dbReference type="GO" id="GO:0005886">
    <property type="term" value="C:plasma membrane"/>
    <property type="evidence" value="ECO:0007669"/>
    <property type="project" value="UniProtKB-SubCell"/>
</dbReference>
<evidence type="ECO:0000259" key="8">
    <source>
        <dbReference type="PROSITE" id="PS50263"/>
    </source>
</evidence>
<keyword evidence="2" id="KW-1003">Cell membrane</keyword>
<feature type="domain" description="CN hydrolase" evidence="8">
    <location>
        <begin position="1"/>
        <end position="71"/>
    </location>
</feature>
<gene>
    <name evidence="9" type="ORF">N866_03145</name>
</gene>
<evidence type="ECO:0000256" key="4">
    <source>
        <dbReference type="ARBA" id="ARBA00022692"/>
    </source>
</evidence>
<evidence type="ECO:0000256" key="6">
    <source>
        <dbReference type="ARBA" id="ARBA00023136"/>
    </source>
</evidence>
<dbReference type="PROSITE" id="PS50263">
    <property type="entry name" value="CN_HYDROLASE"/>
    <property type="match status" value="1"/>
</dbReference>
<dbReference type="InterPro" id="IPR003010">
    <property type="entry name" value="C-N_Hydrolase"/>
</dbReference>
<dbReference type="AlphaFoldDB" id="A0A021VUM0"/>
<dbReference type="InterPro" id="IPR036526">
    <property type="entry name" value="C-N_Hydrolase_sf"/>
</dbReference>
<evidence type="ECO:0000256" key="3">
    <source>
        <dbReference type="ARBA" id="ARBA00022679"/>
    </source>
</evidence>
<dbReference type="InterPro" id="IPR004563">
    <property type="entry name" value="Apolipo_AcylTrfase"/>
</dbReference>
<evidence type="ECO:0000256" key="5">
    <source>
        <dbReference type="ARBA" id="ARBA00022989"/>
    </source>
</evidence>